<evidence type="ECO:0000313" key="2">
    <source>
        <dbReference type="EMBL" id="THW18135.1"/>
    </source>
</evidence>
<reference evidence="2 3" key="1">
    <citation type="submission" date="2018-10" db="EMBL/GenBank/DDBJ databases">
        <title>Fifty Aureobasidium pullulans genomes reveal a recombining polyextremotolerant generalist.</title>
        <authorList>
            <person name="Gostincar C."/>
            <person name="Turk M."/>
            <person name="Zajc J."/>
            <person name="Gunde-Cimerman N."/>
        </authorList>
    </citation>
    <scope>NUCLEOTIDE SEQUENCE [LARGE SCALE GENOMIC DNA]</scope>
    <source>
        <strain evidence="2 3">EXF-11318</strain>
    </source>
</reference>
<dbReference type="EMBL" id="QZAJ01000092">
    <property type="protein sequence ID" value="THW18135.1"/>
    <property type="molecule type" value="Genomic_DNA"/>
</dbReference>
<gene>
    <name evidence="2" type="ORF">D6D24_03542</name>
</gene>
<sequence length="181" mass="20041">MAVTRQCFNRRLDQLHHVDSSTGSFSINPFFNSTIISFLPSSLHISGLSTNSIFWRAQAIYGDFIINCPAYQLATAFSDAGLSVYMMIFKASTQIHGASATFLNSPAPQTQDPELAAKMQDYWISFVKTMDPNGGKNDSSGVQRQMWPKYLVNGRNETSFSVLEVYGSDVSVKADEDTDGR</sequence>
<dbReference type="InterPro" id="IPR002018">
    <property type="entry name" value="CarbesteraseB"/>
</dbReference>
<dbReference type="Proteomes" id="UP000308014">
    <property type="component" value="Unassembled WGS sequence"/>
</dbReference>
<feature type="domain" description="Carboxylesterase type B" evidence="1">
    <location>
        <begin position="51"/>
        <end position="158"/>
    </location>
</feature>
<proteinExistence type="predicted"/>
<accession>A0A4S8W1F6</accession>
<organism evidence="2 3">
    <name type="scientific">Aureobasidium pullulans</name>
    <name type="common">Black yeast</name>
    <name type="synonym">Pullularia pullulans</name>
    <dbReference type="NCBI Taxonomy" id="5580"/>
    <lineage>
        <taxon>Eukaryota</taxon>
        <taxon>Fungi</taxon>
        <taxon>Dikarya</taxon>
        <taxon>Ascomycota</taxon>
        <taxon>Pezizomycotina</taxon>
        <taxon>Dothideomycetes</taxon>
        <taxon>Dothideomycetidae</taxon>
        <taxon>Dothideales</taxon>
        <taxon>Saccotheciaceae</taxon>
        <taxon>Aureobasidium</taxon>
    </lineage>
</organism>
<protein>
    <recommendedName>
        <fullName evidence="1">Carboxylesterase type B domain-containing protein</fullName>
    </recommendedName>
</protein>
<name>A0A4S8W1F6_AURPU</name>
<evidence type="ECO:0000313" key="3">
    <source>
        <dbReference type="Proteomes" id="UP000308014"/>
    </source>
</evidence>
<dbReference type="InterPro" id="IPR029058">
    <property type="entry name" value="AB_hydrolase_fold"/>
</dbReference>
<dbReference type="AlphaFoldDB" id="A0A4S8W1F6"/>
<evidence type="ECO:0000259" key="1">
    <source>
        <dbReference type="Pfam" id="PF00135"/>
    </source>
</evidence>
<dbReference type="Gene3D" id="3.40.50.1820">
    <property type="entry name" value="alpha/beta hydrolase"/>
    <property type="match status" value="1"/>
</dbReference>
<dbReference type="SUPFAM" id="SSF53474">
    <property type="entry name" value="alpha/beta-Hydrolases"/>
    <property type="match status" value="1"/>
</dbReference>
<comment type="caution">
    <text evidence="2">The sequence shown here is derived from an EMBL/GenBank/DDBJ whole genome shotgun (WGS) entry which is preliminary data.</text>
</comment>
<dbReference type="Pfam" id="PF00135">
    <property type="entry name" value="COesterase"/>
    <property type="match status" value="1"/>
</dbReference>